<dbReference type="EMBL" id="CAAE01014760">
    <property type="protein sequence ID" value="CAG05151.1"/>
    <property type="molecule type" value="Genomic_DNA"/>
</dbReference>
<reference evidence="3" key="1">
    <citation type="journal article" date="2004" name="Nature">
        <title>Genome duplication in the teleost fish Tetraodon nigroviridis reveals the early vertebrate proto-karyotype.</title>
        <authorList>
            <person name="Jaillon O."/>
            <person name="Aury J.-M."/>
            <person name="Brunet F."/>
            <person name="Petit J.-L."/>
            <person name="Stange-Thomann N."/>
            <person name="Mauceli E."/>
            <person name="Bouneau L."/>
            <person name="Fischer C."/>
            <person name="Ozouf-Costaz C."/>
            <person name="Bernot A."/>
            <person name="Nicaud S."/>
            <person name="Jaffe D."/>
            <person name="Fisher S."/>
            <person name="Lutfalla G."/>
            <person name="Dossat C."/>
            <person name="Segurens B."/>
            <person name="Dasilva C."/>
            <person name="Salanoubat M."/>
            <person name="Levy M."/>
            <person name="Boudet N."/>
            <person name="Castellano S."/>
            <person name="Anthouard V."/>
            <person name="Jubin C."/>
            <person name="Castelli V."/>
            <person name="Katinka M."/>
            <person name="Vacherie B."/>
            <person name="Biemont C."/>
            <person name="Skalli Z."/>
            <person name="Cattolico L."/>
            <person name="Poulain J."/>
            <person name="De Berardinis V."/>
            <person name="Cruaud C."/>
            <person name="Duprat S."/>
            <person name="Brottier P."/>
            <person name="Coutanceau J.-P."/>
            <person name="Gouzy J."/>
            <person name="Parra G."/>
            <person name="Lardier G."/>
            <person name="Chapple C."/>
            <person name="McKernan K.J."/>
            <person name="McEwan P."/>
            <person name="Bosak S."/>
            <person name="Kellis M."/>
            <person name="Volff J.-N."/>
            <person name="Guigo R."/>
            <person name="Zody M.C."/>
            <person name="Mesirov J."/>
            <person name="Lindblad-Toh K."/>
            <person name="Birren B."/>
            <person name="Nusbaum C."/>
            <person name="Kahn D."/>
            <person name="Robinson-Rechavi M."/>
            <person name="Laudet V."/>
            <person name="Schachter V."/>
            <person name="Quetier F."/>
            <person name="Saurin W."/>
            <person name="Scarpelli C."/>
            <person name="Wincker P."/>
            <person name="Lander E.S."/>
            <person name="Weissenbach J."/>
            <person name="Roest Crollius H."/>
        </authorList>
    </citation>
    <scope>NUCLEOTIDE SEQUENCE [LARGE SCALE GENOMIC DNA]</scope>
</reference>
<reference evidence="3" key="2">
    <citation type="submission" date="2004-02" db="EMBL/GenBank/DDBJ databases">
        <authorList>
            <consortium name="Genoscope"/>
            <consortium name="Whitehead Institute Centre for Genome Research"/>
        </authorList>
    </citation>
    <scope>NUCLEOTIDE SEQUENCE</scope>
</reference>
<proteinExistence type="inferred from homology"/>
<dbReference type="OrthoDB" id="6424451at2759"/>
<name>Q4S2I1_TETNG</name>
<dbReference type="Gene3D" id="3.20.80.10">
    <property type="entry name" value="Regulatory factor, effector binding domain"/>
    <property type="match status" value="1"/>
</dbReference>
<dbReference type="PANTHER" id="PTHR11220:SF69">
    <property type="entry name" value="HEME-BINDING PROTEIN 2"/>
    <property type="match status" value="1"/>
</dbReference>
<feature type="chain" id="PRO_5004243371" evidence="2">
    <location>
        <begin position="20"/>
        <end position="201"/>
    </location>
</feature>
<dbReference type="AlphaFoldDB" id="Q4S2I1"/>
<organism evidence="3">
    <name type="scientific">Tetraodon nigroviridis</name>
    <name type="common">Spotted green pufferfish</name>
    <name type="synonym">Chelonodon nigroviridis</name>
    <dbReference type="NCBI Taxonomy" id="99883"/>
    <lineage>
        <taxon>Eukaryota</taxon>
        <taxon>Metazoa</taxon>
        <taxon>Chordata</taxon>
        <taxon>Craniata</taxon>
        <taxon>Vertebrata</taxon>
        <taxon>Euteleostomi</taxon>
        <taxon>Actinopterygii</taxon>
        <taxon>Neopterygii</taxon>
        <taxon>Teleostei</taxon>
        <taxon>Neoteleostei</taxon>
        <taxon>Acanthomorphata</taxon>
        <taxon>Eupercaria</taxon>
        <taxon>Tetraodontiformes</taxon>
        <taxon>Tetradontoidea</taxon>
        <taxon>Tetraodontidae</taxon>
        <taxon>Tetraodon</taxon>
    </lineage>
</organism>
<dbReference type="SUPFAM" id="SSF55136">
    <property type="entry name" value="Probable bacterial effector-binding domain"/>
    <property type="match status" value="1"/>
</dbReference>
<keyword evidence="2" id="KW-0732">Signal</keyword>
<gene>
    <name evidence="3" type="ORF">GSTENG00025066001</name>
</gene>
<evidence type="ECO:0000313" key="3">
    <source>
        <dbReference type="EMBL" id="CAG05151.1"/>
    </source>
</evidence>
<dbReference type="GO" id="GO:0005737">
    <property type="term" value="C:cytoplasm"/>
    <property type="evidence" value="ECO:0007669"/>
    <property type="project" value="TreeGrafter"/>
</dbReference>
<dbReference type="KEGG" id="tng:GSTEN00025066G001"/>
<dbReference type="GO" id="GO:0020037">
    <property type="term" value="F:heme binding"/>
    <property type="evidence" value="ECO:0007669"/>
    <property type="project" value="TreeGrafter"/>
</dbReference>
<dbReference type="InterPro" id="IPR006917">
    <property type="entry name" value="SOUL_heme-bd"/>
</dbReference>
<comment type="caution">
    <text evidence="3">The sequence shown here is derived from an EMBL/GenBank/DDBJ whole genome shotgun (WGS) entry which is preliminary data.</text>
</comment>
<accession>Q4S2I1</accession>
<dbReference type="PANTHER" id="PTHR11220">
    <property type="entry name" value="HEME-BINDING PROTEIN-RELATED"/>
    <property type="match status" value="1"/>
</dbReference>
<feature type="signal peptide" evidence="2">
    <location>
        <begin position="1"/>
        <end position="19"/>
    </location>
</feature>
<evidence type="ECO:0000256" key="2">
    <source>
        <dbReference type="SAM" id="SignalP"/>
    </source>
</evidence>
<protein>
    <submittedName>
        <fullName evidence="3">(spotted green pufferfish) hypothetical protein</fullName>
    </submittedName>
</protein>
<dbReference type="InterPro" id="IPR011256">
    <property type="entry name" value="Reg_factor_effector_dom_sf"/>
</dbReference>
<sequence length="201" mass="22747">METTLALLLPLLLLSSCRGEDGYLKNKITPHFTVLERNQGVEKREYEPTTWLRTKVTSTKSSDFVDANHQLKTFVQDAQKTTKGLDNLDKTWPVLINHTRENQLWLCWFVPPGVQLSHGSSSVELFNLPTSIFYVRKFTGTPSVENGNENSKELLSSLGRSCPNLDLVEYSGAGYDHFISLVHHNEVWINQNSNCADAVKH</sequence>
<comment type="similarity">
    <text evidence="1">Belongs to the HEBP family.</text>
</comment>
<evidence type="ECO:0000256" key="1">
    <source>
        <dbReference type="ARBA" id="ARBA00009817"/>
    </source>
</evidence>
<dbReference type="Pfam" id="PF04832">
    <property type="entry name" value="SOUL"/>
    <property type="match status" value="1"/>
</dbReference>